<dbReference type="Gene3D" id="1.10.287.470">
    <property type="entry name" value="Helix hairpin bin"/>
    <property type="match status" value="1"/>
</dbReference>
<gene>
    <name evidence="3" type="ORF">ACFSJ3_17165</name>
</gene>
<name>A0ABW4XTV7_9GAMM</name>
<dbReference type="SUPFAM" id="SSF111369">
    <property type="entry name" value="HlyD-like secretion proteins"/>
    <property type="match status" value="1"/>
</dbReference>
<dbReference type="RefSeq" id="WP_345341932.1">
    <property type="nucleotide sequence ID" value="NZ_BAABLI010000032.1"/>
</dbReference>
<keyword evidence="4" id="KW-1185">Reference proteome</keyword>
<dbReference type="Gene3D" id="2.40.420.20">
    <property type="match status" value="1"/>
</dbReference>
<keyword evidence="2" id="KW-1133">Transmembrane helix</keyword>
<dbReference type="Gene3D" id="2.40.30.170">
    <property type="match status" value="1"/>
</dbReference>
<sequence length="439" mass="48908">MVSLKQLQPKKRLFVLGIAAGLLVLIATVIFRSKPPLVESAGNAVDVDVLVVTPQQVAPTIEGFGRVEPKTIWQAIAEVSGRVVYRHPDLYKGKMLKQGTVLLQIDKTDYEISLAEAEADHQAIQVQLEGKTLQETNLSLSLQIERERLTLAEQELARKQKLKKQKLVSQSEVDLESQNLLQQRQKVQELDNQLILLPNETELLQAQLKQAAARVAEAARKLEKTTITLPFTARIANVTAELDQVVSAQQELITAHGMQLMTVHSQVSIHDMRTLVGSLNFEPGESGLRKVTELGMTAELILEGWDFNFRWPASVDRISETIDPSQATVGIFLEVEQIWQEIEPGVKPPLVNGMFLRAEISGQPKPHWLLPKKALHGNKIYLLDEQNKLRIIPARLQFFHDQDVAVAAELKAGDKVVLTDLLPAVPGMALQPLNVEVQK</sequence>
<protein>
    <submittedName>
        <fullName evidence="3">Efflux RND transporter periplasmic adaptor subunit</fullName>
    </submittedName>
</protein>
<keyword evidence="2" id="KW-0812">Transmembrane</keyword>
<organism evidence="3 4">
    <name type="scientific">Corallincola platygyrae</name>
    <dbReference type="NCBI Taxonomy" id="1193278"/>
    <lineage>
        <taxon>Bacteria</taxon>
        <taxon>Pseudomonadati</taxon>
        <taxon>Pseudomonadota</taxon>
        <taxon>Gammaproteobacteria</taxon>
        <taxon>Alteromonadales</taxon>
        <taxon>Psychromonadaceae</taxon>
        <taxon>Corallincola</taxon>
    </lineage>
</organism>
<proteinExistence type="predicted"/>
<accession>A0ABW4XTV7</accession>
<evidence type="ECO:0000313" key="4">
    <source>
        <dbReference type="Proteomes" id="UP001597380"/>
    </source>
</evidence>
<feature type="coiled-coil region" evidence="1">
    <location>
        <begin position="142"/>
        <end position="228"/>
    </location>
</feature>
<dbReference type="PANTHER" id="PTHR30469:SF12">
    <property type="entry name" value="MULTIDRUG RESISTANCE PROTEIN MDTA"/>
    <property type="match status" value="1"/>
</dbReference>
<evidence type="ECO:0000313" key="3">
    <source>
        <dbReference type="EMBL" id="MFD2097723.1"/>
    </source>
</evidence>
<dbReference type="Proteomes" id="UP001597380">
    <property type="component" value="Unassembled WGS sequence"/>
</dbReference>
<comment type="caution">
    <text evidence="3">The sequence shown here is derived from an EMBL/GenBank/DDBJ whole genome shotgun (WGS) entry which is preliminary data.</text>
</comment>
<dbReference type="EMBL" id="JBHUHT010000028">
    <property type="protein sequence ID" value="MFD2097723.1"/>
    <property type="molecule type" value="Genomic_DNA"/>
</dbReference>
<evidence type="ECO:0000256" key="1">
    <source>
        <dbReference type="SAM" id="Coils"/>
    </source>
</evidence>
<feature type="transmembrane region" description="Helical" evidence="2">
    <location>
        <begin position="12"/>
        <end position="31"/>
    </location>
</feature>
<keyword evidence="2" id="KW-0472">Membrane</keyword>
<dbReference type="Gene3D" id="2.40.50.100">
    <property type="match status" value="1"/>
</dbReference>
<keyword evidence="1" id="KW-0175">Coiled coil</keyword>
<evidence type="ECO:0000256" key="2">
    <source>
        <dbReference type="SAM" id="Phobius"/>
    </source>
</evidence>
<dbReference type="PANTHER" id="PTHR30469">
    <property type="entry name" value="MULTIDRUG RESISTANCE PROTEIN MDTA"/>
    <property type="match status" value="1"/>
</dbReference>
<reference evidence="4" key="1">
    <citation type="journal article" date="2019" name="Int. J. Syst. Evol. Microbiol.">
        <title>The Global Catalogue of Microorganisms (GCM) 10K type strain sequencing project: providing services to taxonomists for standard genome sequencing and annotation.</title>
        <authorList>
            <consortium name="The Broad Institute Genomics Platform"/>
            <consortium name="The Broad Institute Genome Sequencing Center for Infectious Disease"/>
            <person name="Wu L."/>
            <person name="Ma J."/>
        </authorList>
    </citation>
    <scope>NUCLEOTIDE SEQUENCE [LARGE SCALE GENOMIC DNA]</scope>
    <source>
        <strain evidence="4">CGMCC 1.10992</strain>
    </source>
</reference>